<dbReference type="GO" id="GO:0046872">
    <property type="term" value="F:metal ion binding"/>
    <property type="evidence" value="ECO:0007669"/>
    <property type="project" value="UniProtKB-KW"/>
</dbReference>
<evidence type="ECO:0000256" key="6">
    <source>
        <dbReference type="SAM" id="SignalP"/>
    </source>
</evidence>
<dbReference type="PANTHER" id="PTHR10151:SF120">
    <property type="entry name" value="BIS(5'-ADENOSYL)-TRIPHOSPHATASE"/>
    <property type="match status" value="1"/>
</dbReference>
<dbReference type="PIRSF" id="PIRSF031924">
    <property type="entry name" value="Pi-irrepressible_AP"/>
    <property type="match status" value="1"/>
</dbReference>
<evidence type="ECO:0000256" key="1">
    <source>
        <dbReference type="ARBA" id="ARBA00022553"/>
    </source>
</evidence>
<comment type="caution">
    <text evidence="7">The sequence shown here is derived from an EMBL/GenBank/DDBJ whole genome shotgun (WGS) entry which is preliminary data.</text>
</comment>
<evidence type="ECO:0000256" key="4">
    <source>
        <dbReference type="PIRSR" id="PIRSR031924-50"/>
    </source>
</evidence>
<dbReference type="RefSeq" id="WP_186916019.1">
    <property type="nucleotide sequence ID" value="NZ_JACOFZ010000002.1"/>
</dbReference>
<feature type="active site" description="Phosphothreonine intermediate" evidence="4">
    <location>
        <position position="92"/>
    </location>
</feature>
<dbReference type="InterPro" id="IPR002591">
    <property type="entry name" value="Phosphodiest/P_Trfase"/>
</dbReference>
<dbReference type="GO" id="GO:0004035">
    <property type="term" value="F:alkaline phosphatase activity"/>
    <property type="evidence" value="ECO:0007669"/>
    <property type="project" value="InterPro"/>
</dbReference>
<proteinExistence type="predicted"/>
<keyword evidence="3 6" id="KW-0732">Signal</keyword>
<dbReference type="Gene3D" id="3.40.720.10">
    <property type="entry name" value="Alkaline Phosphatase, subunit A"/>
    <property type="match status" value="1"/>
</dbReference>
<keyword evidence="2" id="KW-0479">Metal-binding</keyword>
<feature type="chain" id="PRO_5037356226" evidence="6">
    <location>
        <begin position="31"/>
        <end position="563"/>
    </location>
</feature>
<dbReference type="EMBL" id="JACOFZ010000002">
    <property type="protein sequence ID" value="MBC3881472.1"/>
    <property type="molecule type" value="Genomic_DNA"/>
</dbReference>
<sequence>MKSLSFRRRLLTASIAASLFSGFLSTQAFAAEINKELPPSKPKLVVVLVVDGLPQEQIQRYRDQFGEGGFKRLLTQGAWYSDAHQAHGVTLTAVGHSAVLTGAYPYQHGIISNGWIDPVTLANVYCTEDNKHTYLGEDTKPGDGTSPANLKVNTVGDELRYATGNQSKVITISGKDRGAILLAGKTGTAYMMMKKTGNFASSTYYMQSYPAWREQYVAGKPQDKYYGQRWNLLLDEKAYANDAKDEVIIPGPKRANDRLPMIYASQSGNPDAEYYESLFTGPYVDEMTLEFAKAAVDGEKLGNNAAGVPDVLGVSLSSHDYVNHRWGPESRMSHDHLQRLDRMLAKFFAHLDKKVGMDNTLVLLTADHGFPNTPEFARDNHLDAARIDGKEMMNALNQHLQSKFGLEKLATKLSSPTILLDYKKFESKGLKREELENAVAEFSIKYPGIADAFTRTQLESGNIPKNQIGKLMQRAWNRQVSGDVMLVIKPYWYFGTDDHGTSHGSPYRYDTNVPLMIMGKQWIKPGAYGQEAAVVDIAPTLAHILRVRPPAGSEGRILVEALK</sequence>
<gene>
    <name evidence="7" type="ORF">H8K36_08825</name>
</gene>
<dbReference type="Gene3D" id="3.30.1360.150">
    <property type="match status" value="1"/>
</dbReference>
<evidence type="ECO:0000256" key="5">
    <source>
        <dbReference type="PIRSR" id="PIRSR031924-51"/>
    </source>
</evidence>
<feature type="binding site" evidence="5">
    <location>
        <position position="113"/>
    </location>
    <ligand>
        <name>substrate</name>
    </ligand>
</feature>
<name>A0A923HLY5_9BURK</name>
<dbReference type="Proteomes" id="UP000627446">
    <property type="component" value="Unassembled WGS sequence"/>
</dbReference>
<dbReference type="SUPFAM" id="SSF53649">
    <property type="entry name" value="Alkaline phosphatase-like"/>
    <property type="match status" value="1"/>
</dbReference>
<feature type="signal peptide" evidence="6">
    <location>
        <begin position="1"/>
        <end position="30"/>
    </location>
</feature>
<dbReference type="CDD" id="cd16016">
    <property type="entry name" value="AP-SPAP"/>
    <property type="match status" value="1"/>
</dbReference>
<evidence type="ECO:0000313" key="7">
    <source>
        <dbReference type="EMBL" id="MBC3881472.1"/>
    </source>
</evidence>
<dbReference type="InterPro" id="IPR017850">
    <property type="entry name" value="Alkaline_phosphatase_core_sf"/>
</dbReference>
<keyword evidence="8" id="KW-1185">Reference proteome</keyword>
<reference evidence="7" key="1">
    <citation type="submission" date="2020-08" db="EMBL/GenBank/DDBJ databases">
        <title>Novel species isolated from subtropical streams in China.</title>
        <authorList>
            <person name="Lu H."/>
        </authorList>
    </citation>
    <scope>NUCLEOTIDE SEQUENCE</scope>
    <source>
        <strain evidence="7">LX22W</strain>
    </source>
</reference>
<accession>A0A923HLY5</accession>
<evidence type="ECO:0000313" key="8">
    <source>
        <dbReference type="Proteomes" id="UP000627446"/>
    </source>
</evidence>
<evidence type="ECO:0000256" key="2">
    <source>
        <dbReference type="ARBA" id="ARBA00022723"/>
    </source>
</evidence>
<dbReference type="PANTHER" id="PTHR10151">
    <property type="entry name" value="ECTONUCLEOTIDE PYROPHOSPHATASE/PHOSPHODIESTERASE"/>
    <property type="match status" value="1"/>
</dbReference>
<keyword evidence="1 4" id="KW-0597">Phosphoprotein</keyword>
<organism evidence="7 8">
    <name type="scientific">Undibacterium nitidum</name>
    <dbReference type="NCBI Taxonomy" id="2762298"/>
    <lineage>
        <taxon>Bacteria</taxon>
        <taxon>Pseudomonadati</taxon>
        <taxon>Pseudomonadota</taxon>
        <taxon>Betaproteobacteria</taxon>
        <taxon>Burkholderiales</taxon>
        <taxon>Oxalobacteraceae</taxon>
        <taxon>Undibacterium</taxon>
    </lineage>
</organism>
<dbReference type="AlphaFoldDB" id="A0A923HLY5"/>
<evidence type="ECO:0000256" key="3">
    <source>
        <dbReference type="ARBA" id="ARBA00022729"/>
    </source>
</evidence>
<dbReference type="InterPro" id="IPR026263">
    <property type="entry name" value="Alkaline_phosphatase_prok"/>
</dbReference>
<feature type="binding site" evidence="5">
    <location>
        <begin position="175"/>
        <end position="177"/>
    </location>
    <ligand>
        <name>substrate</name>
    </ligand>
</feature>
<protein>
    <submittedName>
        <fullName evidence="7">Alkaline phosphatase family protein</fullName>
    </submittedName>
</protein>
<dbReference type="Pfam" id="PF01663">
    <property type="entry name" value="Phosphodiest"/>
    <property type="match status" value="1"/>
</dbReference>